<dbReference type="Pfam" id="PF00248">
    <property type="entry name" value="Aldo_ket_red"/>
    <property type="match status" value="1"/>
</dbReference>
<dbReference type="SUPFAM" id="SSF51430">
    <property type="entry name" value="NAD(P)-linked oxidoreductase"/>
    <property type="match status" value="1"/>
</dbReference>
<dbReference type="InterPro" id="IPR053135">
    <property type="entry name" value="AKR2_Oxidoreductase"/>
</dbReference>
<name>A0A2K5ARU4_9ARCH</name>
<dbReference type="CDD" id="cd19099">
    <property type="entry name" value="AKR_unchar"/>
    <property type="match status" value="1"/>
</dbReference>
<dbReference type="PANTHER" id="PTHR43312">
    <property type="entry name" value="D-THREO-ALDOSE 1-DEHYDROGENASE"/>
    <property type="match status" value="1"/>
</dbReference>
<dbReference type="InterPro" id="IPR036812">
    <property type="entry name" value="NAD(P)_OxRdtase_dom_sf"/>
</dbReference>
<dbReference type="EMBL" id="LT981265">
    <property type="protein sequence ID" value="SPC34378.1"/>
    <property type="molecule type" value="Genomic_DNA"/>
</dbReference>
<protein>
    <submittedName>
        <fullName evidence="2">Aldo/keto reductase</fullName>
    </submittedName>
</protein>
<dbReference type="RefSeq" id="WP_103286955.1">
    <property type="nucleotide sequence ID" value="NZ_LT981265.1"/>
</dbReference>
<gene>
    <name evidence="2" type="ORF">NCAV_1211</name>
</gene>
<dbReference type="PANTHER" id="PTHR43312:SF1">
    <property type="entry name" value="NADP-DEPENDENT OXIDOREDUCTASE DOMAIN-CONTAINING PROTEIN"/>
    <property type="match status" value="1"/>
</dbReference>
<evidence type="ECO:0000313" key="3">
    <source>
        <dbReference type="Proteomes" id="UP000236248"/>
    </source>
</evidence>
<feature type="domain" description="NADP-dependent oxidoreductase" evidence="1">
    <location>
        <begin position="43"/>
        <end position="307"/>
    </location>
</feature>
<dbReference type="GeneID" id="41595216"/>
<dbReference type="Gene3D" id="3.20.20.100">
    <property type="entry name" value="NADP-dependent oxidoreductase domain"/>
    <property type="match status" value="1"/>
</dbReference>
<accession>A0A2K5ARU4</accession>
<evidence type="ECO:0000259" key="1">
    <source>
        <dbReference type="Pfam" id="PF00248"/>
    </source>
</evidence>
<dbReference type="AlphaFoldDB" id="A0A2K5ARU4"/>
<organism evidence="2 3">
    <name type="scientific">Candidatus Nitrosocaldus cavascurensis</name>
    <dbReference type="NCBI Taxonomy" id="2058097"/>
    <lineage>
        <taxon>Archaea</taxon>
        <taxon>Nitrososphaerota</taxon>
        <taxon>Nitrososphaeria</taxon>
        <taxon>Candidatus Nitrosocaldales</taxon>
        <taxon>Candidatus Nitrosocaldaceae</taxon>
        <taxon>Candidatus Nitrosocaldus</taxon>
    </lineage>
</organism>
<sequence length="375" mass="42180">MSKGTIQGYATREGTERFRLRHEGNTTVIGHFKRFNEYALSSIGIGTYLGKADQATDALVVDAVKRSIASGAVNVVDTAINYRFQKSERAVGRALKELIEEGICKRDEVFISTKNGYLTHDADLSMDFWEYIHTNLIKTGVISADDISSGYNCIKVSYLEDQLKRSLKNLGLECIDLIYLHNAAEEQLPDVGRDRFMQMLKEAFEFYEARRREGLIRYYGMATWDCLRVEPDNPLYMNIKDIIDIAENVASKDHGFKFIQLPFNMAMHEAATLKNQVIDGKVYTVMEAATLLGINIFTSVPLLQGRLLHRDVMSLVKAETPALACLQFARSSKAIPLIGQKKREHVEENLRIAKIPPLGNDEFSSIIASLTVRAA</sequence>
<proteinExistence type="predicted"/>
<dbReference type="Proteomes" id="UP000236248">
    <property type="component" value="Chromosome NCAV"/>
</dbReference>
<dbReference type="InterPro" id="IPR023210">
    <property type="entry name" value="NADP_OxRdtase_dom"/>
</dbReference>
<keyword evidence="3" id="KW-1185">Reference proteome</keyword>
<evidence type="ECO:0000313" key="2">
    <source>
        <dbReference type="EMBL" id="SPC34378.1"/>
    </source>
</evidence>
<reference evidence="3" key="1">
    <citation type="submission" date="2018-01" db="EMBL/GenBank/DDBJ databases">
        <authorList>
            <person name="Kerou L M."/>
        </authorList>
    </citation>
    <scope>NUCLEOTIDE SEQUENCE [LARGE SCALE GENOMIC DNA]</scope>
    <source>
        <strain evidence="3">SCU2</strain>
    </source>
</reference>
<dbReference type="KEGG" id="ncv:NCAV_1211"/>